<dbReference type="PANTHER" id="PTHR43355">
    <property type="entry name" value="FLAVIN REDUCTASE (NADPH)"/>
    <property type="match status" value="1"/>
</dbReference>
<accession>A0A3E0HJB6</accession>
<dbReference type="InterPro" id="IPR016040">
    <property type="entry name" value="NAD(P)-bd_dom"/>
</dbReference>
<dbReference type="EMBL" id="QUNO01000007">
    <property type="protein sequence ID" value="REH46296.1"/>
    <property type="molecule type" value="Genomic_DNA"/>
</dbReference>
<reference evidence="2 3" key="1">
    <citation type="submission" date="2018-08" db="EMBL/GenBank/DDBJ databases">
        <title>Genomic Encyclopedia of Archaeal and Bacterial Type Strains, Phase II (KMG-II): from individual species to whole genera.</title>
        <authorList>
            <person name="Goeker M."/>
        </authorList>
    </citation>
    <scope>NUCLEOTIDE SEQUENCE [LARGE SCALE GENOMIC DNA]</scope>
    <source>
        <strain evidence="2 3">DSM 45791</strain>
    </source>
</reference>
<dbReference type="SUPFAM" id="SSF51735">
    <property type="entry name" value="NAD(P)-binding Rossmann-fold domains"/>
    <property type="match status" value="1"/>
</dbReference>
<evidence type="ECO:0000313" key="3">
    <source>
        <dbReference type="Proteomes" id="UP000256269"/>
    </source>
</evidence>
<name>A0A3E0HJB6_9PSEU</name>
<feature type="domain" description="NAD(P)-binding" evidence="1">
    <location>
        <begin position="7"/>
        <end position="217"/>
    </location>
</feature>
<gene>
    <name evidence="2" type="ORF">BCF44_107429</name>
</gene>
<evidence type="ECO:0000313" key="2">
    <source>
        <dbReference type="EMBL" id="REH46296.1"/>
    </source>
</evidence>
<dbReference type="Proteomes" id="UP000256269">
    <property type="component" value="Unassembled WGS sequence"/>
</dbReference>
<sequence length="233" mass="24640">MQIGVIGATGTIGSRIVTEALDRRHQVTAFSRDVSGIQDNRADIRWKNVDATDAGGIAAVLPGLDVLISAFGAGNAASDPADAVARAIANPGIYARTATALPTALESRSQIRLIVVGGAASLEVKPGLVFADSDALLNAAIDGFGLPREYAAAMRGHRDALNLYRTSNRRWTYLSPAVEIAPGERTGRFRVGGDQPVLDAEGRSRISAEDAAVAVLDEVELPRFVQRRFTVGY</sequence>
<protein>
    <recommendedName>
        <fullName evidence="1">NAD(P)-binding domain-containing protein</fullName>
    </recommendedName>
</protein>
<dbReference type="AlphaFoldDB" id="A0A3E0HJB6"/>
<dbReference type="Gene3D" id="3.40.50.720">
    <property type="entry name" value="NAD(P)-binding Rossmann-like Domain"/>
    <property type="match status" value="1"/>
</dbReference>
<dbReference type="RefSeq" id="WP_116176401.1">
    <property type="nucleotide sequence ID" value="NZ_CP144375.1"/>
</dbReference>
<organism evidence="2 3">
    <name type="scientific">Kutzneria buriramensis</name>
    <dbReference type="NCBI Taxonomy" id="1045776"/>
    <lineage>
        <taxon>Bacteria</taxon>
        <taxon>Bacillati</taxon>
        <taxon>Actinomycetota</taxon>
        <taxon>Actinomycetes</taxon>
        <taxon>Pseudonocardiales</taxon>
        <taxon>Pseudonocardiaceae</taxon>
        <taxon>Kutzneria</taxon>
    </lineage>
</organism>
<keyword evidence="3" id="KW-1185">Reference proteome</keyword>
<dbReference type="InterPro" id="IPR051606">
    <property type="entry name" value="Polyketide_Oxido-like"/>
</dbReference>
<comment type="caution">
    <text evidence="2">The sequence shown here is derived from an EMBL/GenBank/DDBJ whole genome shotgun (WGS) entry which is preliminary data.</text>
</comment>
<dbReference type="Pfam" id="PF13460">
    <property type="entry name" value="NAD_binding_10"/>
    <property type="match status" value="1"/>
</dbReference>
<dbReference type="GO" id="GO:0016646">
    <property type="term" value="F:oxidoreductase activity, acting on the CH-NH group of donors, NAD or NADP as acceptor"/>
    <property type="evidence" value="ECO:0007669"/>
    <property type="project" value="TreeGrafter"/>
</dbReference>
<evidence type="ECO:0000259" key="1">
    <source>
        <dbReference type="Pfam" id="PF13460"/>
    </source>
</evidence>
<dbReference type="InterPro" id="IPR036291">
    <property type="entry name" value="NAD(P)-bd_dom_sf"/>
</dbReference>
<dbReference type="OrthoDB" id="3191258at2"/>
<proteinExistence type="predicted"/>
<dbReference type="PANTHER" id="PTHR43355:SF2">
    <property type="entry name" value="FLAVIN REDUCTASE (NADPH)"/>
    <property type="match status" value="1"/>
</dbReference>